<feature type="region of interest" description="Disordered" evidence="1">
    <location>
        <begin position="59"/>
        <end position="80"/>
    </location>
</feature>
<comment type="caution">
    <text evidence="2">The sequence shown here is derived from an EMBL/GenBank/DDBJ whole genome shotgun (WGS) entry which is preliminary data.</text>
</comment>
<evidence type="ECO:0000313" key="3">
    <source>
        <dbReference type="Proteomes" id="UP001370758"/>
    </source>
</evidence>
<protein>
    <submittedName>
        <fullName evidence="2">Uncharacterized protein</fullName>
    </submittedName>
</protein>
<organism evidence="2 3">
    <name type="scientific">Arthrobotrys musiformis</name>
    <dbReference type="NCBI Taxonomy" id="47236"/>
    <lineage>
        <taxon>Eukaryota</taxon>
        <taxon>Fungi</taxon>
        <taxon>Dikarya</taxon>
        <taxon>Ascomycota</taxon>
        <taxon>Pezizomycotina</taxon>
        <taxon>Orbiliomycetes</taxon>
        <taxon>Orbiliales</taxon>
        <taxon>Orbiliaceae</taxon>
        <taxon>Arthrobotrys</taxon>
    </lineage>
</organism>
<reference evidence="2 3" key="1">
    <citation type="submission" date="2023-08" db="EMBL/GenBank/DDBJ databases">
        <authorList>
            <person name="Palmer J.M."/>
        </authorList>
    </citation>
    <scope>NUCLEOTIDE SEQUENCE [LARGE SCALE GENOMIC DNA]</scope>
    <source>
        <strain evidence="2 3">TWF481</strain>
    </source>
</reference>
<evidence type="ECO:0000313" key="2">
    <source>
        <dbReference type="EMBL" id="KAK6498356.1"/>
    </source>
</evidence>
<feature type="compositionally biased region" description="Basic residues" evidence="1">
    <location>
        <begin position="70"/>
        <end position="80"/>
    </location>
</feature>
<name>A0AAV9VWW3_9PEZI</name>
<gene>
    <name evidence="2" type="ORF">TWF481_010947</name>
</gene>
<dbReference type="EMBL" id="JAVHJL010000008">
    <property type="protein sequence ID" value="KAK6498356.1"/>
    <property type="molecule type" value="Genomic_DNA"/>
</dbReference>
<sequence length="80" mass="8802">MALLKANAVPVLTKTCERAAGEQFLHHRAAHSAITLQLHLLRLYQLGPAFKPTTHEMEGVAEGGQGLQRHTTRRHVVTGK</sequence>
<dbReference type="AlphaFoldDB" id="A0AAV9VWW3"/>
<dbReference type="Proteomes" id="UP001370758">
    <property type="component" value="Unassembled WGS sequence"/>
</dbReference>
<proteinExistence type="predicted"/>
<evidence type="ECO:0000256" key="1">
    <source>
        <dbReference type="SAM" id="MobiDB-lite"/>
    </source>
</evidence>
<accession>A0AAV9VWW3</accession>
<keyword evidence="3" id="KW-1185">Reference proteome</keyword>